<evidence type="ECO:0000256" key="3">
    <source>
        <dbReference type="ARBA" id="ARBA00022771"/>
    </source>
</evidence>
<dbReference type="Pfam" id="PF10551">
    <property type="entry name" value="MULE"/>
    <property type="match status" value="1"/>
</dbReference>
<name>A0A443PNL8_9MAGN</name>
<sequence>MQCRSRSMETRDLNACCKQHEEMDVVPQVRDQLDSNSEVSNNNLKEAIVPKDDKCEDDLVKSDVAMDDKGGVEGIIKPKVGMEFETVDDAYNFYNQFGRLRGFSIRKHNSTKDKKTGLVKMRKFVCSNEGFRRVDKRDSNVRHHRDETRTGCLGYMMVVLGENGKYRVTIFNDDHNHPLVDQDKTHMLRSQRKVALSQAAGDDDCDHSGKKPKQGEENAGVLPVNYKYYLRSKRMKAIEMSDADGLLSYFRRKKVEDRMFFYSIQVDIDDRITNIFWADGRMLIDYEHFGDVVCFDTTYRTNGYSRPFAPFIGINHHKQIVMFGAALLFDETAESFGWLLRTFCDAMGGKKPQTILTDEDKLMSTAIEEEFPGTVHRICVWHVFQNALEQLDHVFHDSKSFYEDFSKCMYDYDEEEEFLAAWDKMLEQYELRDNTWLTKLFNEKEKWALVYGRSTFSADIISALCNGSMNEELKKYLDPENKITDFFDHFERLLDDRRNAESEANFSMAQSSPHTKLPVSILKHAADVYTLKIFKMFETEYANGLDWQVEETSDVGTLKKYFVFNQKGHKHIVTFDPTDESITCSCKKFEFVGILCGHALKATIHKLKRIPTKYILKRWTREAACSLKLSSSECKPKALSSRYSVLLRGFVRIAAKAAESEERFECAAKLTELMLSEIEKISRNKGPTDNLIGEECMVDEVVREDNDVEVMVDNAQSKEVDEINRKENCHDGHWMENCLEKGSPKRRRKKLSKPTSTIPSNSSPNPMHYHAPNHPPTLISQGPYGNGANPVHYHVPTHPSAFISHGPYGSEMMPVYYNDQYHTSPHPSTLISQENLRANYFQHFPQKSSDDRQGPI</sequence>
<evidence type="ECO:0000259" key="8">
    <source>
        <dbReference type="PROSITE" id="PS50966"/>
    </source>
</evidence>
<dbReference type="InterPro" id="IPR031052">
    <property type="entry name" value="FHY3/FAR1"/>
</dbReference>
<dbReference type="PROSITE" id="PS50966">
    <property type="entry name" value="ZF_SWIM"/>
    <property type="match status" value="1"/>
</dbReference>
<accession>A0A443PNL8</accession>
<proteinExistence type="inferred from homology"/>
<feature type="region of interest" description="Disordered" evidence="7">
    <location>
        <begin position="736"/>
        <end position="785"/>
    </location>
</feature>
<feature type="compositionally biased region" description="Basic and acidic residues" evidence="7">
    <location>
        <begin position="206"/>
        <end position="216"/>
    </location>
</feature>
<keyword evidence="4 6" id="KW-0862">Zinc</keyword>
<evidence type="ECO:0000256" key="1">
    <source>
        <dbReference type="ARBA" id="ARBA00005889"/>
    </source>
</evidence>
<comment type="function">
    <text evidence="6">Putative transcription activator involved in regulating light control of development.</text>
</comment>
<dbReference type="SMART" id="SM00575">
    <property type="entry name" value="ZnF_PMZ"/>
    <property type="match status" value="1"/>
</dbReference>
<dbReference type="Proteomes" id="UP000283530">
    <property type="component" value="Unassembled WGS sequence"/>
</dbReference>
<dbReference type="InterPro" id="IPR007527">
    <property type="entry name" value="Znf_SWIM"/>
</dbReference>
<comment type="subcellular location">
    <subcellularLocation>
        <location evidence="6">Nucleus</location>
    </subcellularLocation>
</comment>
<dbReference type="InterPro" id="IPR004330">
    <property type="entry name" value="FAR1_DNA_bnd_dom"/>
</dbReference>
<dbReference type="Pfam" id="PF03101">
    <property type="entry name" value="FAR1"/>
    <property type="match status" value="1"/>
</dbReference>
<evidence type="ECO:0000313" key="9">
    <source>
        <dbReference type="EMBL" id="RWR92322.1"/>
    </source>
</evidence>
<evidence type="ECO:0000256" key="2">
    <source>
        <dbReference type="ARBA" id="ARBA00022723"/>
    </source>
</evidence>
<keyword evidence="3 5" id="KW-0863">Zinc-finger</keyword>
<feature type="region of interest" description="Disordered" evidence="7">
    <location>
        <begin position="198"/>
        <end position="217"/>
    </location>
</feature>
<dbReference type="GO" id="GO:0008270">
    <property type="term" value="F:zinc ion binding"/>
    <property type="evidence" value="ECO:0007669"/>
    <property type="project" value="UniProtKB-UniRule"/>
</dbReference>
<dbReference type="AlphaFoldDB" id="A0A443PNL8"/>
<comment type="caution">
    <text evidence="9">The sequence shown here is derived from an EMBL/GenBank/DDBJ whole genome shotgun (WGS) entry which is preliminary data.</text>
</comment>
<keyword evidence="2 6" id="KW-0479">Metal-binding</keyword>
<protein>
    <recommendedName>
        <fullName evidence="6">Protein FAR1-RELATED SEQUENCE</fullName>
    </recommendedName>
</protein>
<keyword evidence="10" id="KW-1185">Reference proteome</keyword>
<organism evidence="9 10">
    <name type="scientific">Cinnamomum micranthum f. kanehirae</name>
    <dbReference type="NCBI Taxonomy" id="337451"/>
    <lineage>
        <taxon>Eukaryota</taxon>
        <taxon>Viridiplantae</taxon>
        <taxon>Streptophyta</taxon>
        <taxon>Embryophyta</taxon>
        <taxon>Tracheophyta</taxon>
        <taxon>Spermatophyta</taxon>
        <taxon>Magnoliopsida</taxon>
        <taxon>Magnoliidae</taxon>
        <taxon>Laurales</taxon>
        <taxon>Lauraceae</taxon>
        <taxon>Cinnamomum</taxon>
    </lineage>
</organism>
<dbReference type="EMBL" id="QPKB01000009">
    <property type="protein sequence ID" value="RWR92322.1"/>
    <property type="molecule type" value="Genomic_DNA"/>
</dbReference>
<evidence type="ECO:0000256" key="7">
    <source>
        <dbReference type="SAM" id="MobiDB-lite"/>
    </source>
</evidence>
<evidence type="ECO:0000313" key="10">
    <source>
        <dbReference type="Proteomes" id="UP000283530"/>
    </source>
</evidence>
<reference evidence="9 10" key="1">
    <citation type="journal article" date="2019" name="Nat. Plants">
        <title>Stout camphor tree genome fills gaps in understanding of flowering plant genome evolution.</title>
        <authorList>
            <person name="Chaw S.M."/>
            <person name="Liu Y.C."/>
            <person name="Wu Y.W."/>
            <person name="Wang H.Y."/>
            <person name="Lin C.I."/>
            <person name="Wu C.S."/>
            <person name="Ke H.M."/>
            <person name="Chang L.Y."/>
            <person name="Hsu C.Y."/>
            <person name="Yang H.T."/>
            <person name="Sudianto E."/>
            <person name="Hsu M.H."/>
            <person name="Wu K.P."/>
            <person name="Wang L.N."/>
            <person name="Leebens-Mack J.H."/>
            <person name="Tsai I.J."/>
        </authorList>
    </citation>
    <scope>NUCLEOTIDE SEQUENCE [LARGE SCALE GENOMIC DNA]</scope>
    <source>
        <strain evidence="10">cv. Chaw 1501</strain>
        <tissue evidence="9">Young leaves</tissue>
    </source>
</reference>
<dbReference type="Pfam" id="PF04434">
    <property type="entry name" value="SWIM"/>
    <property type="match status" value="1"/>
</dbReference>
<dbReference type="GO" id="GO:0005634">
    <property type="term" value="C:nucleus"/>
    <property type="evidence" value="ECO:0007669"/>
    <property type="project" value="UniProtKB-SubCell"/>
</dbReference>
<dbReference type="InterPro" id="IPR006564">
    <property type="entry name" value="Znf_PMZ"/>
</dbReference>
<dbReference type="PANTHER" id="PTHR31669:SF281">
    <property type="entry name" value="PROTEIN FAR1-RELATED SEQUENCE"/>
    <property type="match status" value="1"/>
</dbReference>
<gene>
    <name evidence="9" type="ORF">CKAN_02153200</name>
</gene>
<dbReference type="InterPro" id="IPR018289">
    <property type="entry name" value="MULE_transposase_dom"/>
</dbReference>
<feature type="compositionally biased region" description="Low complexity" evidence="7">
    <location>
        <begin position="754"/>
        <end position="766"/>
    </location>
</feature>
<dbReference type="OrthoDB" id="2402896at2759"/>
<dbReference type="STRING" id="337451.A0A443PNL8"/>
<evidence type="ECO:0000256" key="5">
    <source>
        <dbReference type="PROSITE-ProRule" id="PRU00325"/>
    </source>
</evidence>
<dbReference type="GO" id="GO:0006355">
    <property type="term" value="P:regulation of DNA-templated transcription"/>
    <property type="evidence" value="ECO:0007669"/>
    <property type="project" value="UniProtKB-UniRule"/>
</dbReference>
<evidence type="ECO:0000256" key="4">
    <source>
        <dbReference type="ARBA" id="ARBA00022833"/>
    </source>
</evidence>
<comment type="similarity">
    <text evidence="1 6">Belongs to the FHY3/FAR1 family.</text>
</comment>
<keyword evidence="6" id="KW-0539">Nucleus</keyword>
<evidence type="ECO:0000256" key="6">
    <source>
        <dbReference type="RuleBase" id="RU367018"/>
    </source>
</evidence>
<feature type="domain" description="SWIM-type" evidence="8">
    <location>
        <begin position="571"/>
        <end position="607"/>
    </location>
</feature>
<dbReference type="PANTHER" id="PTHR31669">
    <property type="entry name" value="PROTEIN FAR1-RELATED SEQUENCE 10-RELATED"/>
    <property type="match status" value="1"/>
</dbReference>